<accession>A0A9P1IT38</accession>
<dbReference type="Proteomes" id="UP001152747">
    <property type="component" value="Unassembled WGS sequence"/>
</dbReference>
<organism evidence="2 3">
    <name type="scientific">Caenorhabditis angaria</name>
    <dbReference type="NCBI Taxonomy" id="860376"/>
    <lineage>
        <taxon>Eukaryota</taxon>
        <taxon>Metazoa</taxon>
        <taxon>Ecdysozoa</taxon>
        <taxon>Nematoda</taxon>
        <taxon>Chromadorea</taxon>
        <taxon>Rhabditida</taxon>
        <taxon>Rhabditina</taxon>
        <taxon>Rhabditomorpha</taxon>
        <taxon>Rhabditoidea</taxon>
        <taxon>Rhabditidae</taxon>
        <taxon>Peloderinae</taxon>
        <taxon>Caenorhabditis</taxon>
    </lineage>
</organism>
<proteinExistence type="predicted"/>
<dbReference type="Pfam" id="PF00646">
    <property type="entry name" value="F-box"/>
    <property type="match status" value="1"/>
</dbReference>
<gene>
    <name evidence="2" type="ORF">CAMP_LOCUS13402</name>
</gene>
<evidence type="ECO:0000259" key="1">
    <source>
        <dbReference type="Pfam" id="PF00646"/>
    </source>
</evidence>
<name>A0A9P1IT38_9PELO</name>
<sequence length="307" mass="36582">MDEYIYPYNTSWFDLPLEMREHVIKQMDFRTRCRFSDCSTICESEAIQERLFSIWSIEFDESVDGVLEIQVAESFDDRERFPTFKFEKLDEHRTIVKYLENIWNNEFSTTIANGSPTQVRAKYANYFFGKFQDSIDYCTVVDRHEVTTLEGIKFPFLNLDQFICSFDIKNWEYFHQNGIFELEEMRYIDYLELSASMRIAFDFALKYKGGFAEFHCEDFDQQIIDDYLSRVKIEGMHEESMITVSFASRRLGFTIDVQKLAPIKTWQEKHHCYSAICKNVVIETESGGQKIHIIYYDTFIQLKIKKD</sequence>
<keyword evidence="3" id="KW-1185">Reference proteome</keyword>
<feature type="domain" description="F-box" evidence="1">
    <location>
        <begin position="12"/>
        <end position="40"/>
    </location>
</feature>
<evidence type="ECO:0000313" key="3">
    <source>
        <dbReference type="Proteomes" id="UP001152747"/>
    </source>
</evidence>
<dbReference type="EMBL" id="CANHGI010000005">
    <property type="protein sequence ID" value="CAI5450765.1"/>
    <property type="molecule type" value="Genomic_DNA"/>
</dbReference>
<evidence type="ECO:0000313" key="2">
    <source>
        <dbReference type="EMBL" id="CAI5450765.1"/>
    </source>
</evidence>
<comment type="caution">
    <text evidence="2">The sequence shown here is derived from an EMBL/GenBank/DDBJ whole genome shotgun (WGS) entry which is preliminary data.</text>
</comment>
<dbReference type="InterPro" id="IPR001810">
    <property type="entry name" value="F-box_dom"/>
</dbReference>
<dbReference type="AlphaFoldDB" id="A0A9P1IT38"/>
<reference evidence="2" key="1">
    <citation type="submission" date="2022-11" db="EMBL/GenBank/DDBJ databases">
        <authorList>
            <person name="Kikuchi T."/>
        </authorList>
    </citation>
    <scope>NUCLEOTIDE SEQUENCE</scope>
    <source>
        <strain evidence="2">PS1010</strain>
    </source>
</reference>
<protein>
    <recommendedName>
        <fullName evidence="1">F-box domain-containing protein</fullName>
    </recommendedName>
</protein>